<keyword evidence="1" id="KW-0677">Repeat</keyword>
<dbReference type="FunFam" id="1.10.238.10:FF:000001">
    <property type="entry name" value="Calmodulin 1"/>
    <property type="match status" value="1"/>
</dbReference>
<dbReference type="InterPro" id="IPR018247">
    <property type="entry name" value="EF_Hand_1_Ca_BS"/>
</dbReference>
<keyword evidence="5" id="KW-1185">Reference proteome</keyword>
<keyword evidence="2" id="KW-0106">Calcium</keyword>
<gene>
    <name evidence="4" type="ORF">CU098_008324</name>
</gene>
<dbReference type="InterPro" id="IPR050145">
    <property type="entry name" value="Centrin_CML-like"/>
</dbReference>
<feature type="domain" description="EF-hand" evidence="3">
    <location>
        <begin position="126"/>
        <end position="161"/>
    </location>
</feature>
<dbReference type="Gene3D" id="1.10.238.10">
    <property type="entry name" value="EF-hand"/>
    <property type="match status" value="1"/>
</dbReference>
<protein>
    <recommendedName>
        <fullName evidence="3">EF-hand domain-containing protein</fullName>
    </recommendedName>
</protein>
<dbReference type="InterPro" id="IPR002048">
    <property type="entry name" value="EF_hand_dom"/>
</dbReference>
<reference evidence="4 5" key="1">
    <citation type="journal article" date="2018" name="G3 (Bethesda)">
        <title>Phylogenetic and Phylogenomic Definition of Rhizopus Species.</title>
        <authorList>
            <person name="Gryganskyi A.P."/>
            <person name="Golan J."/>
            <person name="Dolatabadi S."/>
            <person name="Mondo S."/>
            <person name="Robb S."/>
            <person name="Idnurm A."/>
            <person name="Muszewska A."/>
            <person name="Steczkiewicz K."/>
            <person name="Masonjones S."/>
            <person name="Liao H.L."/>
            <person name="Gajdeczka M.T."/>
            <person name="Anike F."/>
            <person name="Vuek A."/>
            <person name="Anishchenko I.M."/>
            <person name="Voigt K."/>
            <person name="de Hoog G.S."/>
            <person name="Smith M.E."/>
            <person name="Heitman J."/>
            <person name="Vilgalys R."/>
            <person name="Stajich J.E."/>
        </authorList>
    </citation>
    <scope>NUCLEOTIDE SEQUENCE [LARGE SCALE GENOMIC DNA]</scope>
    <source>
        <strain evidence="4 5">LSU 92-RS-03</strain>
    </source>
</reference>
<evidence type="ECO:0000259" key="3">
    <source>
        <dbReference type="PROSITE" id="PS50222"/>
    </source>
</evidence>
<dbReference type="SMART" id="SM00054">
    <property type="entry name" value="EFh"/>
    <property type="match status" value="2"/>
</dbReference>
<dbReference type="Pfam" id="PF13499">
    <property type="entry name" value="EF-hand_7"/>
    <property type="match status" value="1"/>
</dbReference>
<dbReference type="EMBL" id="PJQM01000576">
    <property type="protein sequence ID" value="RCI04783.1"/>
    <property type="molecule type" value="Genomic_DNA"/>
</dbReference>
<name>A0A367KRF2_RHIST</name>
<dbReference type="AlphaFoldDB" id="A0A367KRF2"/>
<sequence>MSEAEVNYYKKKFNALTHGHGITADILKELYNVAQIEVSDEEIQAQVNQSIYSKKTVLTFQKIHSVDTKGHNKVEIEDFLSAMNKQHELDSEKSISKVFKLIDTDNDGQINGEDLQRGATLFGNSLSKEEAKEMLSSADIDGDGLINYEEFLKIMTPSKVNGQTNL</sequence>
<dbReference type="PROSITE" id="PS00018">
    <property type="entry name" value="EF_HAND_1"/>
    <property type="match status" value="2"/>
</dbReference>
<dbReference type="OrthoDB" id="26525at2759"/>
<dbReference type="PROSITE" id="PS50222">
    <property type="entry name" value="EF_HAND_2"/>
    <property type="match status" value="2"/>
</dbReference>
<organism evidence="4 5">
    <name type="scientific">Rhizopus stolonifer</name>
    <name type="common">Rhizopus nigricans</name>
    <dbReference type="NCBI Taxonomy" id="4846"/>
    <lineage>
        <taxon>Eukaryota</taxon>
        <taxon>Fungi</taxon>
        <taxon>Fungi incertae sedis</taxon>
        <taxon>Mucoromycota</taxon>
        <taxon>Mucoromycotina</taxon>
        <taxon>Mucoromycetes</taxon>
        <taxon>Mucorales</taxon>
        <taxon>Mucorineae</taxon>
        <taxon>Rhizopodaceae</taxon>
        <taxon>Rhizopus</taxon>
    </lineage>
</organism>
<comment type="caution">
    <text evidence="4">The sequence shown here is derived from an EMBL/GenBank/DDBJ whole genome shotgun (WGS) entry which is preliminary data.</text>
</comment>
<accession>A0A367KRF2</accession>
<dbReference type="GO" id="GO:0005509">
    <property type="term" value="F:calcium ion binding"/>
    <property type="evidence" value="ECO:0007669"/>
    <property type="project" value="InterPro"/>
</dbReference>
<dbReference type="CDD" id="cd00051">
    <property type="entry name" value="EFh"/>
    <property type="match status" value="1"/>
</dbReference>
<dbReference type="PANTHER" id="PTHR23050">
    <property type="entry name" value="CALCIUM BINDING PROTEIN"/>
    <property type="match status" value="1"/>
</dbReference>
<dbReference type="Proteomes" id="UP000253551">
    <property type="component" value="Unassembled WGS sequence"/>
</dbReference>
<evidence type="ECO:0000313" key="4">
    <source>
        <dbReference type="EMBL" id="RCI04783.1"/>
    </source>
</evidence>
<dbReference type="SUPFAM" id="SSF47473">
    <property type="entry name" value="EF-hand"/>
    <property type="match status" value="1"/>
</dbReference>
<evidence type="ECO:0000313" key="5">
    <source>
        <dbReference type="Proteomes" id="UP000253551"/>
    </source>
</evidence>
<dbReference type="InterPro" id="IPR011992">
    <property type="entry name" value="EF-hand-dom_pair"/>
</dbReference>
<dbReference type="STRING" id="4846.A0A367KRF2"/>
<proteinExistence type="predicted"/>
<evidence type="ECO:0000256" key="2">
    <source>
        <dbReference type="ARBA" id="ARBA00022837"/>
    </source>
</evidence>
<feature type="domain" description="EF-hand" evidence="3">
    <location>
        <begin position="90"/>
        <end position="125"/>
    </location>
</feature>
<evidence type="ECO:0000256" key="1">
    <source>
        <dbReference type="ARBA" id="ARBA00022737"/>
    </source>
</evidence>